<protein>
    <submittedName>
        <fullName evidence="1">NGG1p interacting factor NIF3</fullName>
    </submittedName>
</protein>
<dbReference type="Gene3D" id="3.30.70.120">
    <property type="match status" value="1"/>
</dbReference>
<keyword evidence="2" id="KW-1185">Reference proteome</keyword>
<evidence type="ECO:0000313" key="1">
    <source>
        <dbReference type="EMBL" id="TGG95312.1"/>
    </source>
</evidence>
<dbReference type="InterPro" id="IPR036069">
    <property type="entry name" value="DUF34/NIF3_sf"/>
</dbReference>
<gene>
    <name evidence="1" type="ORF">E4656_02510</name>
</gene>
<reference evidence="1 2" key="1">
    <citation type="submission" date="2019-04" db="EMBL/GenBank/DDBJ databases">
        <title>Natronospirillum operosus gen. nov., sp. nov., a haloalkaliphilic satellite isolated from decaying biomass of laboratory culture of cyanobacterium Geitlerinema sp. and proposal of Natronospirillaceae fam. nov. and Saccharospirillaceae fam. nov.</title>
        <authorList>
            <person name="Kevbrin V."/>
            <person name="Boltyanskaya Y."/>
            <person name="Koziaeva V."/>
            <person name="Grouzdev D.S."/>
            <person name="Park M."/>
            <person name="Cho J."/>
        </authorList>
    </citation>
    <scope>NUCLEOTIDE SEQUENCE [LARGE SCALE GENOMIC DNA]</scope>
    <source>
        <strain evidence="1 2">G-116</strain>
    </source>
</reference>
<dbReference type="PANTHER" id="PTHR41774">
    <property type="match status" value="1"/>
</dbReference>
<dbReference type="RefSeq" id="WP_135480879.1">
    <property type="nucleotide sequence ID" value="NZ_SRMF01000001.1"/>
</dbReference>
<accession>A0A4Z0WAZ3</accession>
<comment type="caution">
    <text evidence="1">The sequence shown here is derived from an EMBL/GenBank/DDBJ whole genome shotgun (WGS) entry which is preliminary data.</text>
</comment>
<sequence length="112" mass="12564">MTESRQYKLIWFVPETHATATRDAVFEAGAGRQGDYEHCAWQCLGQGQFKPNADANPYLGEADRLEEVVEYRIETLVPAAALKAVIAALRRSHPYEEPAFEVIELVSPAAWE</sequence>
<organism evidence="1 2">
    <name type="scientific">Natronospirillum operosum</name>
    <dbReference type="NCBI Taxonomy" id="2759953"/>
    <lineage>
        <taxon>Bacteria</taxon>
        <taxon>Pseudomonadati</taxon>
        <taxon>Pseudomonadota</taxon>
        <taxon>Gammaproteobacteria</taxon>
        <taxon>Oceanospirillales</taxon>
        <taxon>Natronospirillaceae</taxon>
        <taxon>Natronospirillum</taxon>
    </lineage>
</organism>
<dbReference type="PANTHER" id="PTHR41774:SF1">
    <property type="entry name" value="NGG1P INTERACTING FACTOR NIF3"/>
    <property type="match status" value="1"/>
</dbReference>
<dbReference type="Proteomes" id="UP000297475">
    <property type="component" value="Unassembled WGS sequence"/>
</dbReference>
<dbReference type="AlphaFoldDB" id="A0A4Z0WAZ3"/>
<dbReference type="SUPFAM" id="SSF102705">
    <property type="entry name" value="NIF3 (NGG1p interacting factor 3)-like"/>
    <property type="match status" value="1"/>
</dbReference>
<dbReference type="EMBL" id="SRMF01000001">
    <property type="protein sequence ID" value="TGG95312.1"/>
    <property type="molecule type" value="Genomic_DNA"/>
</dbReference>
<evidence type="ECO:0000313" key="2">
    <source>
        <dbReference type="Proteomes" id="UP000297475"/>
    </source>
</evidence>
<dbReference type="FunFam" id="3.30.70.120:FF:000006">
    <property type="entry name" value="GTP cyclohydrolase 1 type 2 homolog"/>
    <property type="match status" value="1"/>
</dbReference>
<dbReference type="OrthoDB" id="9795763at2"/>
<proteinExistence type="predicted"/>
<dbReference type="InterPro" id="IPR015867">
    <property type="entry name" value="N-reg_PII/ATP_PRibTrfase_C"/>
</dbReference>
<name>A0A4Z0WAZ3_9GAMM</name>